<gene>
    <name evidence="7" type="ORF">KVG96_05255</name>
</gene>
<evidence type="ECO:0000259" key="6">
    <source>
        <dbReference type="Pfam" id="PF06305"/>
    </source>
</evidence>
<dbReference type="Proteomes" id="UP000765224">
    <property type="component" value="Unassembled WGS sequence"/>
</dbReference>
<organism evidence="7 8">
    <name type="scientific">Pseudomonas ekonensis</name>
    <dbReference type="NCBI Taxonomy" id="2842353"/>
    <lineage>
        <taxon>Bacteria</taxon>
        <taxon>Pseudomonadati</taxon>
        <taxon>Pseudomonadota</taxon>
        <taxon>Gammaproteobacteria</taxon>
        <taxon>Pseudomonadales</taxon>
        <taxon>Pseudomonadaceae</taxon>
        <taxon>Pseudomonas</taxon>
    </lineage>
</organism>
<dbReference type="InterPro" id="IPR010445">
    <property type="entry name" value="LapA_dom"/>
</dbReference>
<sequence length="79" mass="8707">MSPLKRIVAGVFLLVPVLATLAFMLENQQPLSLRFMGWVGPELPVSLIMVLALLFGMLIGPLIGWLFGRSSRASRKRLA</sequence>
<feature type="domain" description="Lipopolysaccharide assembly protein A" evidence="6">
    <location>
        <begin position="26"/>
        <end position="78"/>
    </location>
</feature>
<keyword evidence="4 5" id="KW-0472">Membrane</keyword>
<evidence type="ECO:0000256" key="1">
    <source>
        <dbReference type="ARBA" id="ARBA00022475"/>
    </source>
</evidence>
<dbReference type="RefSeq" id="WP_085578043.1">
    <property type="nucleotide sequence ID" value="NZ_JAHSTS010000001.1"/>
</dbReference>
<reference evidence="7 8" key="1">
    <citation type="submission" date="2021-06" db="EMBL/GenBank/DDBJ databases">
        <title>Updating the genus Pseudomonas: Description of 43 new species and partition of the Pseudomonas putida group.</title>
        <authorList>
            <person name="Girard L."/>
            <person name="Lood C."/>
            <person name="Vandamme P."/>
            <person name="Rokni-Zadeh H."/>
            <person name="Van Noort V."/>
            <person name="Hofte M."/>
            <person name="Lavigne R."/>
            <person name="De Mot R."/>
        </authorList>
    </citation>
    <scope>NUCLEOTIDE SEQUENCE [LARGE SCALE GENOMIC DNA]</scope>
    <source>
        <strain evidence="7 8">COR58</strain>
    </source>
</reference>
<feature type="transmembrane region" description="Helical" evidence="5">
    <location>
        <begin position="7"/>
        <end position="25"/>
    </location>
</feature>
<dbReference type="Pfam" id="PF06305">
    <property type="entry name" value="LapA_dom"/>
    <property type="match status" value="1"/>
</dbReference>
<accession>A0ABS6PA53</accession>
<evidence type="ECO:0000256" key="2">
    <source>
        <dbReference type="ARBA" id="ARBA00022692"/>
    </source>
</evidence>
<keyword evidence="1" id="KW-1003">Cell membrane</keyword>
<evidence type="ECO:0000313" key="7">
    <source>
        <dbReference type="EMBL" id="MBV4457353.1"/>
    </source>
</evidence>
<evidence type="ECO:0000256" key="5">
    <source>
        <dbReference type="SAM" id="Phobius"/>
    </source>
</evidence>
<name>A0ABS6PA53_9PSED</name>
<dbReference type="EMBL" id="JAHSTS010000001">
    <property type="protein sequence ID" value="MBV4457353.1"/>
    <property type="molecule type" value="Genomic_DNA"/>
</dbReference>
<evidence type="ECO:0000313" key="8">
    <source>
        <dbReference type="Proteomes" id="UP000765224"/>
    </source>
</evidence>
<comment type="caution">
    <text evidence="7">The sequence shown here is derived from an EMBL/GenBank/DDBJ whole genome shotgun (WGS) entry which is preliminary data.</text>
</comment>
<keyword evidence="3 5" id="KW-1133">Transmembrane helix</keyword>
<evidence type="ECO:0000256" key="4">
    <source>
        <dbReference type="ARBA" id="ARBA00023136"/>
    </source>
</evidence>
<protein>
    <submittedName>
        <fullName evidence="7">LapA family protein</fullName>
    </submittedName>
</protein>
<evidence type="ECO:0000256" key="3">
    <source>
        <dbReference type="ARBA" id="ARBA00022989"/>
    </source>
</evidence>
<feature type="transmembrane region" description="Helical" evidence="5">
    <location>
        <begin position="45"/>
        <end position="67"/>
    </location>
</feature>
<proteinExistence type="predicted"/>
<keyword evidence="2 5" id="KW-0812">Transmembrane</keyword>
<keyword evidence="8" id="KW-1185">Reference proteome</keyword>